<dbReference type="EMBL" id="LR134441">
    <property type="protein sequence ID" value="VEI01523.1"/>
    <property type="molecule type" value="Genomic_DNA"/>
</dbReference>
<keyword evidence="2" id="KW-0472">Membrane</keyword>
<keyword evidence="2" id="KW-0812">Transmembrane</keyword>
<protein>
    <submittedName>
        <fullName evidence="4">Uncharacterized protein</fullName>
    </submittedName>
</protein>
<proteinExistence type="predicted"/>
<keyword evidence="1" id="KW-0175">Coiled coil</keyword>
<reference evidence="3 5" key="1">
    <citation type="submission" date="2014-07" db="EMBL/GenBank/DDBJ databases">
        <authorList>
            <person name="Pisani N.G."/>
            <person name="Newman J.D."/>
        </authorList>
    </citation>
    <scope>NUCLEOTIDE SEQUENCE [LARGE SCALE GENOMIC DNA]</scope>
    <source>
        <strain evidence="3 5">LMG 24720</strain>
    </source>
</reference>
<evidence type="ECO:0000256" key="1">
    <source>
        <dbReference type="SAM" id="Coils"/>
    </source>
</evidence>
<accession>A0A3S4V4L2</accession>
<name>A0A3S4V4L2_9FLAO</name>
<sequence length="118" mass="14188">MRRNNATDFFFGIILIVFTFFCVLAFLKAGLHMVMKFFGFQFNDDNTESIILSVFIILVVLLIIYFNRIKEYILLKKDLVFKRKYLEILLQNYKNELETKKANYQNIKNRIDEIDEIL</sequence>
<keyword evidence="5" id="KW-1185">Reference proteome</keyword>
<evidence type="ECO:0000313" key="3">
    <source>
        <dbReference type="EMBL" id="KEY20346.1"/>
    </source>
</evidence>
<dbReference type="Proteomes" id="UP000028349">
    <property type="component" value="Unassembled WGS sequence"/>
</dbReference>
<dbReference type="AlphaFoldDB" id="A0A3S4V4L2"/>
<dbReference type="KEGG" id="cant:NCTC13489_02799"/>
<dbReference type="RefSeq" id="WP_034717275.1">
    <property type="nucleotide sequence ID" value="NZ_FOIX01000002.1"/>
</dbReference>
<dbReference type="Proteomes" id="UP000270036">
    <property type="component" value="Chromosome"/>
</dbReference>
<gene>
    <name evidence="3" type="ORF">HY04_03855</name>
    <name evidence="4" type="ORF">NCTC13489_02799</name>
</gene>
<dbReference type="EMBL" id="JPEP01000001">
    <property type="protein sequence ID" value="KEY20346.1"/>
    <property type="molecule type" value="Genomic_DNA"/>
</dbReference>
<feature type="transmembrane region" description="Helical" evidence="2">
    <location>
        <begin position="9"/>
        <end position="29"/>
    </location>
</feature>
<evidence type="ECO:0000313" key="5">
    <source>
        <dbReference type="Proteomes" id="UP000028349"/>
    </source>
</evidence>
<dbReference type="STRING" id="266748.HY04_03855"/>
<keyword evidence="2" id="KW-1133">Transmembrane helix</keyword>
<feature type="transmembrane region" description="Helical" evidence="2">
    <location>
        <begin position="49"/>
        <end position="67"/>
    </location>
</feature>
<feature type="coiled-coil region" evidence="1">
    <location>
        <begin position="83"/>
        <end position="117"/>
    </location>
</feature>
<evidence type="ECO:0000313" key="6">
    <source>
        <dbReference type="Proteomes" id="UP000270036"/>
    </source>
</evidence>
<reference evidence="4 6" key="2">
    <citation type="submission" date="2018-12" db="EMBL/GenBank/DDBJ databases">
        <authorList>
            <consortium name="Pathogen Informatics"/>
        </authorList>
    </citation>
    <scope>NUCLEOTIDE SEQUENCE [LARGE SCALE GENOMIC DNA]</scope>
    <source>
        <strain evidence="4 6">NCTC13489</strain>
    </source>
</reference>
<evidence type="ECO:0000256" key="2">
    <source>
        <dbReference type="SAM" id="Phobius"/>
    </source>
</evidence>
<organism evidence="4 6">
    <name type="scientific">Kaistella antarctica</name>
    <dbReference type="NCBI Taxonomy" id="266748"/>
    <lineage>
        <taxon>Bacteria</taxon>
        <taxon>Pseudomonadati</taxon>
        <taxon>Bacteroidota</taxon>
        <taxon>Flavobacteriia</taxon>
        <taxon>Flavobacteriales</taxon>
        <taxon>Weeksellaceae</taxon>
        <taxon>Chryseobacterium group</taxon>
        <taxon>Kaistella</taxon>
    </lineage>
</organism>
<evidence type="ECO:0000313" key="4">
    <source>
        <dbReference type="EMBL" id="VEI01523.1"/>
    </source>
</evidence>